<keyword evidence="8" id="KW-1185">Reference proteome</keyword>
<keyword evidence="4 6" id="KW-1133">Transmembrane helix</keyword>
<evidence type="ECO:0000256" key="1">
    <source>
        <dbReference type="ARBA" id="ARBA00004141"/>
    </source>
</evidence>
<dbReference type="OrthoDB" id="44736at2759"/>
<dbReference type="PANTHER" id="PTHR12385">
    <property type="entry name" value="CHOLINE TRANSPORTER-LIKE (SLC FAMILY 44)"/>
    <property type="match status" value="1"/>
</dbReference>
<evidence type="ECO:0000256" key="2">
    <source>
        <dbReference type="ARBA" id="ARBA00007168"/>
    </source>
</evidence>
<dbReference type="AlphaFoldDB" id="A0A8J5XK19"/>
<evidence type="ECO:0000256" key="4">
    <source>
        <dbReference type="ARBA" id="ARBA00022989"/>
    </source>
</evidence>
<sequence>MAEAVLSRGYSQVDEESKPPRTYKDVEWAFAFVAHLVGVVAIAAAFLPELLARSRAGATDDADASANATADASATDPQVVAALNHALSLSLPFVGVGIAVGLAWAVVWITIVQAFAKQLIYVSLFAPPVFFGLTALSLVGSGAIMPALLVAMLGGFFLFYALWILRHPWRVQFAQLCLTTVSAVIKKYPGTYMAAFASIVPATVYHLGLFAAFTSTYSYYSTRAETITHVDEQGHVYKGKDIGFAGKALMAFLALSLYWSAQVINNVVHVTNSGVVATWYFMQHNMPASPTAGSLRRALSTSFGSICLGSLLVALVQLLRNAVENAKRNSGESPIAMVILCCVSCFVGILEWLLELFNHWAFVQVAIYGKDFKTAAKDTMQLVKSKGLDGLVNMNLTGAAVGLGATIGALLTGGVVALASYHPLLSPAAQDSGLSDSAKSVYTIAFALVIVVSVLLAIFFASMVSSTVTSGTTTLFVCFAEDPAALQASNRELHDRFEQITAEYLAEHPYDGPMPSTNGHPAGPPVAQHMYGSGGPPHAYAVPARGNVA</sequence>
<dbReference type="GO" id="GO:0022857">
    <property type="term" value="F:transmembrane transporter activity"/>
    <property type="evidence" value="ECO:0007669"/>
    <property type="project" value="UniProtKB-UniRule"/>
</dbReference>
<keyword evidence="5 6" id="KW-0472">Membrane</keyword>
<keyword evidence="3 6" id="KW-0812">Transmembrane</keyword>
<comment type="subcellular location">
    <subcellularLocation>
        <location evidence="6">Cell membrane</location>
        <topology evidence="6">Multi-pass membrane protein</topology>
    </subcellularLocation>
    <subcellularLocation>
        <location evidence="1">Membrane</location>
        <topology evidence="1">Multi-pass membrane protein</topology>
    </subcellularLocation>
</comment>
<protein>
    <recommendedName>
        <fullName evidence="6">Choline transporter-like protein</fullName>
    </recommendedName>
</protein>
<feature type="transmembrane region" description="Helical" evidence="6">
    <location>
        <begin position="192"/>
        <end position="213"/>
    </location>
</feature>
<feature type="transmembrane region" description="Helical" evidence="6">
    <location>
        <begin position="335"/>
        <end position="354"/>
    </location>
</feature>
<comment type="similarity">
    <text evidence="2 6">Belongs to the CTL (choline transporter-like) family.</text>
</comment>
<comment type="caution">
    <text evidence="7">The sequence shown here is derived from an EMBL/GenBank/DDBJ whole genome shotgun (WGS) entry which is preliminary data.</text>
</comment>
<feature type="transmembrane region" description="Helical" evidence="6">
    <location>
        <begin position="119"/>
        <end position="138"/>
    </location>
</feature>
<evidence type="ECO:0000256" key="6">
    <source>
        <dbReference type="RuleBase" id="RU368066"/>
    </source>
</evidence>
<evidence type="ECO:0000313" key="8">
    <source>
        <dbReference type="Proteomes" id="UP000751190"/>
    </source>
</evidence>
<evidence type="ECO:0000313" key="7">
    <source>
        <dbReference type="EMBL" id="KAG8469323.1"/>
    </source>
</evidence>
<feature type="transmembrane region" description="Helical" evidence="6">
    <location>
        <begin position="93"/>
        <end position="112"/>
    </location>
</feature>
<dbReference type="Proteomes" id="UP000751190">
    <property type="component" value="Unassembled WGS sequence"/>
</dbReference>
<evidence type="ECO:0000256" key="3">
    <source>
        <dbReference type="ARBA" id="ARBA00022692"/>
    </source>
</evidence>
<feature type="transmembrane region" description="Helical" evidence="6">
    <location>
        <begin position="144"/>
        <end position="165"/>
    </location>
</feature>
<dbReference type="InterPro" id="IPR007603">
    <property type="entry name" value="Choline_transptr-like"/>
</dbReference>
<gene>
    <name evidence="7" type="ORF">KFE25_007841</name>
</gene>
<feature type="transmembrane region" description="Helical" evidence="6">
    <location>
        <begin position="28"/>
        <end position="47"/>
    </location>
</feature>
<dbReference type="Pfam" id="PF04515">
    <property type="entry name" value="Choline_transpo"/>
    <property type="match status" value="1"/>
</dbReference>
<accession>A0A8J5XK19</accession>
<feature type="transmembrane region" description="Helical" evidence="6">
    <location>
        <begin position="399"/>
        <end position="421"/>
    </location>
</feature>
<dbReference type="EMBL" id="JAGTXO010000003">
    <property type="protein sequence ID" value="KAG8469323.1"/>
    <property type="molecule type" value="Genomic_DNA"/>
</dbReference>
<dbReference type="OMA" id="RECAFAS"/>
<proteinExistence type="inferred from homology"/>
<name>A0A8J5XK19_DIALT</name>
<evidence type="ECO:0000256" key="5">
    <source>
        <dbReference type="ARBA" id="ARBA00023136"/>
    </source>
</evidence>
<reference evidence="7" key="1">
    <citation type="submission" date="2021-05" db="EMBL/GenBank/DDBJ databases">
        <title>The genome of the haptophyte Pavlova lutheri (Diacronema luteri, Pavlovales) - a model for lipid biosynthesis in eukaryotic algae.</title>
        <authorList>
            <person name="Hulatt C.J."/>
            <person name="Posewitz M.C."/>
        </authorList>
    </citation>
    <scope>NUCLEOTIDE SEQUENCE</scope>
    <source>
        <strain evidence="7">NIVA-4/92</strain>
    </source>
</reference>
<dbReference type="PANTHER" id="PTHR12385:SF4">
    <property type="entry name" value="PROTEIN PNS1"/>
    <property type="match status" value="1"/>
</dbReference>
<comment type="function">
    <text evidence="6">Choline transporter.</text>
</comment>
<dbReference type="GO" id="GO:0005886">
    <property type="term" value="C:plasma membrane"/>
    <property type="evidence" value="ECO:0007669"/>
    <property type="project" value="UniProtKB-SubCell"/>
</dbReference>
<feature type="transmembrane region" description="Helical" evidence="6">
    <location>
        <begin position="302"/>
        <end position="323"/>
    </location>
</feature>
<organism evidence="7 8">
    <name type="scientific">Diacronema lutheri</name>
    <name type="common">Unicellular marine alga</name>
    <name type="synonym">Monochrysis lutheri</name>
    <dbReference type="NCBI Taxonomy" id="2081491"/>
    <lineage>
        <taxon>Eukaryota</taxon>
        <taxon>Haptista</taxon>
        <taxon>Haptophyta</taxon>
        <taxon>Pavlovophyceae</taxon>
        <taxon>Pavlovales</taxon>
        <taxon>Pavlovaceae</taxon>
        <taxon>Diacronema</taxon>
    </lineage>
</organism>
<feature type="transmembrane region" description="Helical" evidence="6">
    <location>
        <begin position="242"/>
        <end position="259"/>
    </location>
</feature>
<feature type="transmembrane region" description="Helical" evidence="6">
    <location>
        <begin position="441"/>
        <end position="464"/>
    </location>
</feature>